<dbReference type="RefSeq" id="WP_120541920.1">
    <property type="nucleotide sequence ID" value="NZ_RAVZ01000117.1"/>
</dbReference>
<dbReference type="AlphaFoldDB" id="A0A3A8IUJ9"/>
<evidence type="ECO:0000313" key="2">
    <source>
        <dbReference type="EMBL" id="RKG86256.1"/>
    </source>
</evidence>
<name>A0A3A8IUJ9_9BACT</name>
<dbReference type="OrthoDB" id="5486976at2"/>
<dbReference type="Proteomes" id="UP000268094">
    <property type="component" value="Unassembled WGS sequence"/>
</dbReference>
<evidence type="ECO:0000259" key="1">
    <source>
        <dbReference type="Pfam" id="PF15611"/>
    </source>
</evidence>
<evidence type="ECO:0000313" key="3">
    <source>
        <dbReference type="Proteomes" id="UP000268094"/>
    </source>
</evidence>
<dbReference type="Pfam" id="PF15611">
    <property type="entry name" value="EH_Signature"/>
    <property type="match status" value="1"/>
</dbReference>
<proteinExistence type="predicted"/>
<organism evidence="2 3">
    <name type="scientific">Corallococcus terminator</name>
    <dbReference type="NCBI Taxonomy" id="2316733"/>
    <lineage>
        <taxon>Bacteria</taxon>
        <taxon>Pseudomonadati</taxon>
        <taxon>Myxococcota</taxon>
        <taxon>Myxococcia</taxon>
        <taxon>Myxococcales</taxon>
        <taxon>Cystobacterineae</taxon>
        <taxon>Myxococcaceae</taxon>
        <taxon>Corallococcus</taxon>
    </lineage>
</organism>
<dbReference type="EMBL" id="RAVZ01000117">
    <property type="protein sequence ID" value="RKG86256.1"/>
    <property type="molecule type" value="Genomic_DNA"/>
</dbReference>
<comment type="caution">
    <text evidence="2">The sequence shown here is derived from an EMBL/GenBank/DDBJ whole genome shotgun (WGS) entry which is preliminary data.</text>
</comment>
<gene>
    <name evidence="2" type="ORF">D7V88_18265</name>
</gene>
<dbReference type="InterPro" id="IPR028943">
    <property type="entry name" value="ZorC_EH_Signature_dom"/>
</dbReference>
<sequence>MGLDSWLDEVRARQKTFLAGLSVFHQQIENGVAQLAVRVEEAQSRSDDREPERLQRTRQTLNVEAVLKKLDSRDLSSLSRREKRAVPALWREVGLDRMDWFLSRSPESLPRLVRQRLRDWSPFEEKPQQGAWARLAGKCPVDAGSLRWGLPMSIESALGQEGPRILAKHWLNRPLQEVVEMLRNLGLKPGVNYTGHVVAEHLRRRLQGRQDVSEGLKFLVDDRVGRAWMPHNNMDEVAATAPLEARVAVIAASLECWARGQAEAGVRGRLEERLIAKDSVFGDPRLTELTRAWKMVRSLNEAAFDEFLTALIQQDLEFFFERAMHEQDRRRFWLRYLGSIRKTTCWLDSATYDGLRRNLATLPLEQQAAFRRAKRLSGSGDVSAFCLSFSSYSAVEFSKTGNATFVYQREGLDNVLRAQVIEHHEELKDRSADFYVDRLTHNGGWQLRFEQFLLELGIEKDRPGRRTGS</sequence>
<keyword evidence="3" id="KW-1185">Reference proteome</keyword>
<protein>
    <recommendedName>
        <fullName evidence="1">Zorya protein ZorC EH domain-containing protein</fullName>
    </recommendedName>
</protein>
<feature type="domain" description="Zorya protein ZorC EH" evidence="1">
    <location>
        <begin position="26"/>
        <end position="451"/>
    </location>
</feature>
<accession>A0A3A8IUJ9</accession>
<reference evidence="3" key="1">
    <citation type="submission" date="2018-09" db="EMBL/GenBank/DDBJ databases">
        <authorList>
            <person name="Livingstone P.G."/>
            <person name="Whitworth D.E."/>
        </authorList>
    </citation>
    <scope>NUCLEOTIDE SEQUENCE [LARGE SCALE GENOMIC DNA]</scope>
    <source>
        <strain evidence="3">CA054A</strain>
    </source>
</reference>